<evidence type="ECO:0000313" key="4">
    <source>
        <dbReference type="EMBL" id="KAJ8944110.1"/>
    </source>
</evidence>
<dbReference type="EMBL" id="JANEYF010002623">
    <property type="protein sequence ID" value="KAJ8944110.1"/>
    <property type="molecule type" value="Genomic_DNA"/>
</dbReference>
<accession>A0AAV8XZ17</accession>
<comment type="cofactor">
    <cofactor evidence="1">
        <name>a divalent metal cation</name>
        <dbReference type="ChEBI" id="CHEBI:60240"/>
    </cofactor>
</comment>
<evidence type="ECO:0000256" key="1">
    <source>
        <dbReference type="ARBA" id="ARBA00001968"/>
    </source>
</evidence>
<sequence>MLSQECRITFFNYKKFHSNVLRTIIDARYKFVATDVGSYGREWDVGIFGKSIMGQQIDDENFNISTPTILPDTAILQRYVILAKDAFTLTTSIMKSYLQNQSINDHSKAVQNYRHSRSRRISKNAIGILCQYCRVFFTPIAITPAAAVDVLISACILQNMIRNSKIPYPNKNTNDILQFPKDNLLGSVPTRARITATQVRGIFREYFVGD</sequence>
<gene>
    <name evidence="4" type="ORF">NQ314_009553</name>
</gene>
<dbReference type="Proteomes" id="UP001162156">
    <property type="component" value="Unassembled WGS sequence"/>
</dbReference>
<dbReference type="InterPro" id="IPR027806">
    <property type="entry name" value="HARBI1_dom"/>
</dbReference>
<keyword evidence="5" id="KW-1185">Reference proteome</keyword>
<evidence type="ECO:0000259" key="3">
    <source>
        <dbReference type="Pfam" id="PF13359"/>
    </source>
</evidence>
<evidence type="ECO:0000313" key="5">
    <source>
        <dbReference type="Proteomes" id="UP001162156"/>
    </source>
</evidence>
<evidence type="ECO:0000256" key="2">
    <source>
        <dbReference type="ARBA" id="ARBA00022723"/>
    </source>
</evidence>
<dbReference type="AlphaFoldDB" id="A0AAV8XZ17"/>
<organism evidence="4 5">
    <name type="scientific">Rhamnusium bicolor</name>
    <dbReference type="NCBI Taxonomy" id="1586634"/>
    <lineage>
        <taxon>Eukaryota</taxon>
        <taxon>Metazoa</taxon>
        <taxon>Ecdysozoa</taxon>
        <taxon>Arthropoda</taxon>
        <taxon>Hexapoda</taxon>
        <taxon>Insecta</taxon>
        <taxon>Pterygota</taxon>
        <taxon>Neoptera</taxon>
        <taxon>Endopterygota</taxon>
        <taxon>Coleoptera</taxon>
        <taxon>Polyphaga</taxon>
        <taxon>Cucujiformia</taxon>
        <taxon>Chrysomeloidea</taxon>
        <taxon>Cerambycidae</taxon>
        <taxon>Lepturinae</taxon>
        <taxon>Rhagiini</taxon>
        <taxon>Rhamnusium</taxon>
    </lineage>
</organism>
<dbReference type="Pfam" id="PF13359">
    <property type="entry name" value="DDE_Tnp_4"/>
    <property type="match status" value="1"/>
</dbReference>
<proteinExistence type="predicted"/>
<reference evidence="4" key="1">
    <citation type="journal article" date="2023" name="Insect Mol. Biol.">
        <title>Genome sequencing provides insights into the evolution of gene families encoding plant cell wall-degrading enzymes in longhorned beetles.</title>
        <authorList>
            <person name="Shin N.R."/>
            <person name="Okamura Y."/>
            <person name="Kirsch R."/>
            <person name="Pauchet Y."/>
        </authorList>
    </citation>
    <scope>NUCLEOTIDE SEQUENCE</scope>
    <source>
        <strain evidence="4">RBIC_L_NR</strain>
    </source>
</reference>
<keyword evidence="2" id="KW-0479">Metal-binding</keyword>
<protein>
    <recommendedName>
        <fullName evidence="3">DDE Tnp4 domain-containing protein</fullName>
    </recommendedName>
</protein>
<name>A0AAV8XZ17_9CUCU</name>
<feature type="domain" description="DDE Tnp4" evidence="3">
    <location>
        <begin position="9"/>
        <end position="159"/>
    </location>
</feature>
<dbReference type="GO" id="GO:0046872">
    <property type="term" value="F:metal ion binding"/>
    <property type="evidence" value="ECO:0007669"/>
    <property type="project" value="UniProtKB-KW"/>
</dbReference>
<comment type="caution">
    <text evidence="4">The sequence shown here is derived from an EMBL/GenBank/DDBJ whole genome shotgun (WGS) entry which is preliminary data.</text>
</comment>